<dbReference type="InterPro" id="IPR008966">
    <property type="entry name" value="Adhesion_dom_sf"/>
</dbReference>
<dbReference type="AlphaFoldDB" id="A0A2N3LCS9"/>
<dbReference type="Proteomes" id="UP000233440">
    <property type="component" value="Unassembled WGS sequence"/>
</dbReference>
<dbReference type="EMBL" id="PIQO01000080">
    <property type="protein sequence ID" value="PKR82347.1"/>
    <property type="molecule type" value="Genomic_DNA"/>
</dbReference>
<dbReference type="NCBIfam" id="TIGR04226">
    <property type="entry name" value="RrgB_K2N_iso_D2"/>
    <property type="match status" value="1"/>
</dbReference>
<dbReference type="NCBIfam" id="TIGR01451">
    <property type="entry name" value="B_ant_repeat"/>
    <property type="match status" value="1"/>
</dbReference>
<organism evidence="2 3">
    <name type="scientific">Heyndrickxia camelliae</name>
    <dbReference type="NCBI Taxonomy" id="1707093"/>
    <lineage>
        <taxon>Bacteria</taxon>
        <taxon>Bacillati</taxon>
        <taxon>Bacillota</taxon>
        <taxon>Bacilli</taxon>
        <taxon>Bacillales</taxon>
        <taxon>Bacillaceae</taxon>
        <taxon>Heyndrickxia</taxon>
    </lineage>
</organism>
<feature type="non-terminal residue" evidence="2">
    <location>
        <position position="102"/>
    </location>
</feature>
<evidence type="ECO:0000259" key="1">
    <source>
        <dbReference type="Pfam" id="PF01345"/>
    </source>
</evidence>
<name>A0A2N3LCS9_9BACI</name>
<proteinExistence type="predicted"/>
<dbReference type="Gene3D" id="2.60.40.740">
    <property type="match status" value="1"/>
</dbReference>
<protein>
    <recommendedName>
        <fullName evidence="1">DUF11 domain-containing protein</fullName>
    </recommendedName>
</protein>
<dbReference type="SUPFAM" id="SSF49401">
    <property type="entry name" value="Bacterial adhesins"/>
    <property type="match status" value="1"/>
</dbReference>
<evidence type="ECO:0000313" key="3">
    <source>
        <dbReference type="Proteomes" id="UP000233440"/>
    </source>
</evidence>
<dbReference type="InterPro" id="IPR047589">
    <property type="entry name" value="DUF11_rpt"/>
</dbReference>
<dbReference type="RefSeq" id="WP_133120625.1">
    <property type="nucleotide sequence ID" value="NZ_PIQO01000080.1"/>
</dbReference>
<keyword evidence="3" id="KW-1185">Reference proteome</keyword>
<accession>A0A2N3LCS9</accession>
<dbReference type="Pfam" id="PF01345">
    <property type="entry name" value="DUF11"/>
    <property type="match status" value="1"/>
</dbReference>
<sequence>NPVLESEKTARNLETGKDTFEVGDTVVYTIKTRNQVSDGVVRNLTIADKLPAGMEYLIGSMKVDGNSVTDLKDFDKGYVENGTVTGVFGDVTDTAWHTVEFQ</sequence>
<reference evidence="2 3" key="1">
    <citation type="submission" date="2017-11" db="EMBL/GenBank/DDBJ databases">
        <title>Bacillus camelliae sp. nov., isolated from pu'er tea.</title>
        <authorList>
            <person name="Niu L."/>
        </authorList>
    </citation>
    <scope>NUCLEOTIDE SEQUENCE [LARGE SCALE GENOMIC DNA]</scope>
    <source>
        <strain evidence="2 3">7578-1</strain>
    </source>
</reference>
<evidence type="ECO:0000313" key="2">
    <source>
        <dbReference type="EMBL" id="PKR82347.1"/>
    </source>
</evidence>
<dbReference type="InterPro" id="IPR026466">
    <property type="entry name" value="Fim_isopep_form_D2_dom"/>
</dbReference>
<gene>
    <name evidence="2" type="ORF">CWO92_24995</name>
</gene>
<feature type="non-terminal residue" evidence="2">
    <location>
        <position position="1"/>
    </location>
</feature>
<comment type="caution">
    <text evidence="2">The sequence shown here is derived from an EMBL/GenBank/DDBJ whole genome shotgun (WGS) entry which is preliminary data.</text>
</comment>
<dbReference type="OrthoDB" id="1751088at2"/>
<dbReference type="InterPro" id="IPR001434">
    <property type="entry name" value="OmcB-like_DUF11"/>
</dbReference>
<feature type="domain" description="DUF11" evidence="1">
    <location>
        <begin position="17"/>
        <end position="66"/>
    </location>
</feature>